<dbReference type="AlphaFoldDB" id="M7ANS3"/>
<dbReference type="Proteomes" id="UP000031443">
    <property type="component" value="Unassembled WGS sequence"/>
</dbReference>
<dbReference type="EMBL" id="KB575444">
    <property type="protein sequence ID" value="EMP26881.1"/>
    <property type="molecule type" value="Genomic_DNA"/>
</dbReference>
<keyword evidence="2" id="KW-1185">Reference proteome</keyword>
<proteinExistence type="predicted"/>
<organism evidence="1 2">
    <name type="scientific">Chelonia mydas</name>
    <name type="common">Green sea-turtle</name>
    <name type="synonym">Chelonia agassizi</name>
    <dbReference type="NCBI Taxonomy" id="8469"/>
    <lineage>
        <taxon>Eukaryota</taxon>
        <taxon>Metazoa</taxon>
        <taxon>Chordata</taxon>
        <taxon>Craniata</taxon>
        <taxon>Vertebrata</taxon>
        <taxon>Euteleostomi</taxon>
        <taxon>Archelosauria</taxon>
        <taxon>Testudinata</taxon>
        <taxon>Testudines</taxon>
        <taxon>Cryptodira</taxon>
        <taxon>Durocryptodira</taxon>
        <taxon>Americhelydia</taxon>
        <taxon>Chelonioidea</taxon>
        <taxon>Cheloniidae</taxon>
        <taxon>Chelonia</taxon>
    </lineage>
</organism>
<accession>M7ANS3</accession>
<name>M7ANS3_CHEMY</name>
<protein>
    <submittedName>
        <fullName evidence="1">Uncharacterized protein</fullName>
    </submittedName>
</protein>
<reference evidence="2" key="1">
    <citation type="journal article" date="2013" name="Nat. Genet.">
        <title>The draft genomes of soft-shell turtle and green sea turtle yield insights into the development and evolution of the turtle-specific body plan.</title>
        <authorList>
            <person name="Wang Z."/>
            <person name="Pascual-Anaya J."/>
            <person name="Zadissa A."/>
            <person name="Li W."/>
            <person name="Niimura Y."/>
            <person name="Huang Z."/>
            <person name="Li C."/>
            <person name="White S."/>
            <person name="Xiong Z."/>
            <person name="Fang D."/>
            <person name="Wang B."/>
            <person name="Ming Y."/>
            <person name="Chen Y."/>
            <person name="Zheng Y."/>
            <person name="Kuraku S."/>
            <person name="Pignatelli M."/>
            <person name="Herrero J."/>
            <person name="Beal K."/>
            <person name="Nozawa M."/>
            <person name="Li Q."/>
            <person name="Wang J."/>
            <person name="Zhang H."/>
            <person name="Yu L."/>
            <person name="Shigenobu S."/>
            <person name="Wang J."/>
            <person name="Liu J."/>
            <person name="Flicek P."/>
            <person name="Searle S."/>
            <person name="Wang J."/>
            <person name="Kuratani S."/>
            <person name="Yin Y."/>
            <person name="Aken B."/>
            <person name="Zhang G."/>
            <person name="Irie N."/>
        </authorList>
    </citation>
    <scope>NUCLEOTIDE SEQUENCE [LARGE SCALE GENOMIC DNA]</scope>
</reference>
<evidence type="ECO:0000313" key="1">
    <source>
        <dbReference type="EMBL" id="EMP26881.1"/>
    </source>
</evidence>
<gene>
    <name evidence="1" type="ORF">UY3_16041</name>
</gene>
<sequence>MQPELLRSLLMGLTSTSRIAVELLLKLQTDSEGSNDDVDSHNAYDTRLRAAQTVEKQPLCVWVPAIRILLADPPFTLPPLLHLLIFTKGLLHDFVQRVLSGSSWTLPHSLESFSC</sequence>
<evidence type="ECO:0000313" key="2">
    <source>
        <dbReference type="Proteomes" id="UP000031443"/>
    </source>
</evidence>